<keyword evidence="1" id="KW-0472">Membrane</keyword>
<sequence>MKPASERPFQVYVVEMSSIKMFILIEIGLGTLIYNLWLVLLHNALLAGSSGWATTEVIKRTLRLLKL</sequence>
<comment type="caution">
    <text evidence="2">The sequence shown here is derived from an EMBL/GenBank/DDBJ whole genome shotgun (WGS) entry which is preliminary data.</text>
</comment>
<dbReference type="EMBL" id="JBHIRY010000021">
    <property type="protein sequence ID" value="MFB5762450.1"/>
    <property type="molecule type" value="Genomic_DNA"/>
</dbReference>
<feature type="transmembrane region" description="Helical" evidence="1">
    <location>
        <begin position="21"/>
        <end position="40"/>
    </location>
</feature>
<dbReference type="RefSeq" id="WP_375521555.1">
    <property type="nucleotide sequence ID" value="NZ_JBHIRY010000021.1"/>
</dbReference>
<proteinExistence type="predicted"/>
<gene>
    <name evidence="2" type="ORF">ACE5LO_18875</name>
</gene>
<accession>A0ABV5C4N0</accession>
<evidence type="ECO:0000256" key="1">
    <source>
        <dbReference type="SAM" id="Phobius"/>
    </source>
</evidence>
<keyword evidence="1" id="KW-0812">Transmembrane</keyword>
<protein>
    <submittedName>
        <fullName evidence="2">Uncharacterized protein</fullName>
    </submittedName>
</protein>
<name>A0ABV5C4N0_9BACL</name>
<evidence type="ECO:0000313" key="3">
    <source>
        <dbReference type="Proteomes" id="UP001580430"/>
    </source>
</evidence>
<keyword evidence="3" id="KW-1185">Reference proteome</keyword>
<evidence type="ECO:0000313" key="2">
    <source>
        <dbReference type="EMBL" id="MFB5762450.1"/>
    </source>
</evidence>
<dbReference type="Proteomes" id="UP001580430">
    <property type="component" value="Unassembled WGS sequence"/>
</dbReference>
<keyword evidence="1" id="KW-1133">Transmembrane helix</keyword>
<organism evidence="2 3">
    <name type="scientific">Paenibacillus medicaginis</name>
    <dbReference type="NCBI Taxonomy" id="1470560"/>
    <lineage>
        <taxon>Bacteria</taxon>
        <taxon>Bacillati</taxon>
        <taxon>Bacillota</taxon>
        <taxon>Bacilli</taxon>
        <taxon>Bacillales</taxon>
        <taxon>Paenibacillaceae</taxon>
        <taxon>Paenibacillus</taxon>
    </lineage>
</organism>
<reference evidence="2 3" key="1">
    <citation type="submission" date="2024-09" db="EMBL/GenBank/DDBJ databases">
        <title>Paenibacillus zeirhizospherea sp. nov., isolated from surface of the maize (Zea mays) roots in a horticulture field, Hungary.</title>
        <authorList>
            <person name="Marton D."/>
            <person name="Farkas M."/>
            <person name="Bedics A."/>
            <person name="Toth E."/>
            <person name="Tancsics A."/>
            <person name="Boka K."/>
            <person name="Marati G."/>
            <person name="Kriszt B."/>
            <person name="Cserhati M."/>
        </authorList>
    </citation>
    <scope>NUCLEOTIDE SEQUENCE [LARGE SCALE GENOMIC DNA]</scope>
    <source>
        <strain evidence="2 3">JCM 18446</strain>
    </source>
</reference>